<name>A0AAV5V336_9BILA</name>
<comment type="caution">
    <text evidence="9">The sequence shown here is derived from an EMBL/GenBank/DDBJ whole genome shotgun (WGS) entry which is preliminary data.</text>
</comment>
<evidence type="ECO:0000313" key="9">
    <source>
        <dbReference type="EMBL" id="GMT13202.1"/>
    </source>
</evidence>
<keyword evidence="4 6" id="KW-0408">Iron</keyword>
<protein>
    <recommendedName>
        <fullName evidence="11">Cytochrome P450</fullName>
    </recommendedName>
</protein>
<dbReference type="GO" id="GO:0020037">
    <property type="term" value="F:heme binding"/>
    <property type="evidence" value="ECO:0007669"/>
    <property type="project" value="InterPro"/>
</dbReference>
<dbReference type="InterPro" id="IPR050196">
    <property type="entry name" value="Cytochrome_P450_Monoox"/>
</dbReference>
<dbReference type="Pfam" id="PF00067">
    <property type="entry name" value="p450"/>
    <property type="match status" value="1"/>
</dbReference>
<evidence type="ECO:0000313" key="10">
    <source>
        <dbReference type="Proteomes" id="UP001432322"/>
    </source>
</evidence>
<dbReference type="Proteomes" id="UP001432322">
    <property type="component" value="Unassembled WGS sequence"/>
</dbReference>
<evidence type="ECO:0000256" key="3">
    <source>
        <dbReference type="ARBA" id="ARBA00022617"/>
    </source>
</evidence>
<reference evidence="9" key="1">
    <citation type="submission" date="2023-10" db="EMBL/GenBank/DDBJ databases">
        <title>Genome assembly of Pristionchus species.</title>
        <authorList>
            <person name="Yoshida K."/>
            <person name="Sommer R.J."/>
        </authorList>
    </citation>
    <scope>NUCLEOTIDE SEQUENCE</scope>
    <source>
        <strain evidence="9">RS5133</strain>
    </source>
</reference>
<evidence type="ECO:0000256" key="8">
    <source>
        <dbReference type="SAM" id="SignalP"/>
    </source>
</evidence>
<keyword evidence="7" id="KW-0560">Oxidoreductase</keyword>
<evidence type="ECO:0000256" key="5">
    <source>
        <dbReference type="ARBA" id="ARBA00023033"/>
    </source>
</evidence>
<dbReference type="GO" id="GO:0004497">
    <property type="term" value="F:monooxygenase activity"/>
    <property type="evidence" value="ECO:0007669"/>
    <property type="project" value="UniProtKB-KW"/>
</dbReference>
<dbReference type="PROSITE" id="PS00086">
    <property type="entry name" value="CYTOCHROME_P450"/>
    <property type="match status" value="1"/>
</dbReference>
<dbReference type="PRINTS" id="PR00463">
    <property type="entry name" value="EP450I"/>
</dbReference>
<dbReference type="InterPro" id="IPR017972">
    <property type="entry name" value="Cyt_P450_CS"/>
</dbReference>
<dbReference type="GO" id="GO:0005506">
    <property type="term" value="F:iron ion binding"/>
    <property type="evidence" value="ECO:0007669"/>
    <property type="project" value="InterPro"/>
</dbReference>
<dbReference type="PANTHER" id="PTHR24291">
    <property type="entry name" value="CYTOCHROME P450 FAMILY 4"/>
    <property type="match status" value="1"/>
</dbReference>
<keyword evidence="8" id="KW-0732">Signal</keyword>
<dbReference type="InterPro" id="IPR002401">
    <property type="entry name" value="Cyt_P450_E_grp-I"/>
</dbReference>
<sequence length="515" mass="60152">ILYLLLILFLPFLLFINAKSILKFVEMATRAYKPLQKIPGPKSLPLVGAVYQFKLNSKEFFDQLEVWHNYYCREHPQRMGLVKMWLGPFPIVSVVWSQYIKDILESTTLLRKSNNYDIVRKWIGDGLLTSSGEKWQRRRKMLTPAFHFNVLRNYHEVFRRCGIILAERLDEKADTNREVDIFPYVKRCAIDVICETAMGTHLDSQTGGSMEYVNAVARLSDIIWSYQRFPHLWVRPIWYASGLGFEFDRLVKLTNNFTRKVIAERRSILREEGVLTEEEHELTEAEIKQRKPCFLDLLLLMQRANALTDEDIREEVDTFMFEGHDTTSSSMGFVIWMLGQYPDEQARLHAEQDAIFEGSDRAPEEADVKRMVHLERCIKETLRLAPSVPFVGRELQHDVELAGVNLPKHLTVVMSPFGPHHSPEHWERPREFYPDHFLPEACATRHPYAYFPFSAGPRNCIGQKFALAEEKYVLSCVFRKFRVESVEPYPGNDCVPEIVLKPVNGFKVRLFRRHH</sequence>
<evidence type="ECO:0008006" key="11">
    <source>
        <dbReference type="Google" id="ProtNLM"/>
    </source>
</evidence>
<keyword evidence="6 7" id="KW-0479">Metal-binding</keyword>
<evidence type="ECO:0000256" key="1">
    <source>
        <dbReference type="ARBA" id="ARBA00001971"/>
    </source>
</evidence>
<dbReference type="CDD" id="cd20628">
    <property type="entry name" value="CYP4"/>
    <property type="match status" value="1"/>
</dbReference>
<keyword evidence="3 6" id="KW-0349">Heme</keyword>
<dbReference type="GO" id="GO:0016705">
    <property type="term" value="F:oxidoreductase activity, acting on paired donors, with incorporation or reduction of molecular oxygen"/>
    <property type="evidence" value="ECO:0007669"/>
    <property type="project" value="InterPro"/>
</dbReference>
<comment type="similarity">
    <text evidence="2 7">Belongs to the cytochrome P450 family.</text>
</comment>
<evidence type="ECO:0000256" key="7">
    <source>
        <dbReference type="RuleBase" id="RU000461"/>
    </source>
</evidence>
<keyword evidence="5 7" id="KW-0503">Monooxygenase</keyword>
<evidence type="ECO:0000256" key="4">
    <source>
        <dbReference type="ARBA" id="ARBA00023004"/>
    </source>
</evidence>
<evidence type="ECO:0000256" key="2">
    <source>
        <dbReference type="ARBA" id="ARBA00010617"/>
    </source>
</evidence>
<accession>A0AAV5V336</accession>
<dbReference type="InterPro" id="IPR001128">
    <property type="entry name" value="Cyt_P450"/>
</dbReference>
<comment type="cofactor">
    <cofactor evidence="1 6">
        <name>heme</name>
        <dbReference type="ChEBI" id="CHEBI:30413"/>
    </cofactor>
</comment>
<dbReference type="EMBL" id="BTSY01000002">
    <property type="protein sequence ID" value="GMT13202.1"/>
    <property type="molecule type" value="Genomic_DNA"/>
</dbReference>
<proteinExistence type="inferred from homology"/>
<dbReference type="AlphaFoldDB" id="A0AAV5V336"/>
<dbReference type="Gene3D" id="1.10.630.10">
    <property type="entry name" value="Cytochrome P450"/>
    <property type="match status" value="1"/>
</dbReference>
<keyword evidence="10" id="KW-1185">Reference proteome</keyword>
<dbReference type="InterPro" id="IPR036396">
    <property type="entry name" value="Cyt_P450_sf"/>
</dbReference>
<dbReference type="PANTHER" id="PTHR24291:SF146">
    <property type="entry name" value="CYTOCHROME P450"/>
    <property type="match status" value="1"/>
</dbReference>
<feature type="signal peptide" evidence="8">
    <location>
        <begin position="1"/>
        <end position="18"/>
    </location>
</feature>
<organism evidence="9 10">
    <name type="scientific">Pristionchus fissidentatus</name>
    <dbReference type="NCBI Taxonomy" id="1538716"/>
    <lineage>
        <taxon>Eukaryota</taxon>
        <taxon>Metazoa</taxon>
        <taxon>Ecdysozoa</taxon>
        <taxon>Nematoda</taxon>
        <taxon>Chromadorea</taxon>
        <taxon>Rhabditida</taxon>
        <taxon>Rhabditina</taxon>
        <taxon>Diplogasteromorpha</taxon>
        <taxon>Diplogasteroidea</taxon>
        <taxon>Neodiplogasteridae</taxon>
        <taxon>Pristionchus</taxon>
    </lineage>
</organism>
<dbReference type="SUPFAM" id="SSF48264">
    <property type="entry name" value="Cytochrome P450"/>
    <property type="match status" value="1"/>
</dbReference>
<feature type="chain" id="PRO_5043719624" description="Cytochrome P450" evidence="8">
    <location>
        <begin position="19"/>
        <end position="515"/>
    </location>
</feature>
<dbReference type="PRINTS" id="PR00385">
    <property type="entry name" value="P450"/>
</dbReference>
<feature type="binding site" description="axial binding residue" evidence="6">
    <location>
        <position position="460"/>
    </location>
    <ligand>
        <name>heme</name>
        <dbReference type="ChEBI" id="CHEBI:30413"/>
    </ligand>
    <ligandPart>
        <name>Fe</name>
        <dbReference type="ChEBI" id="CHEBI:18248"/>
    </ligandPart>
</feature>
<feature type="non-terminal residue" evidence="9">
    <location>
        <position position="1"/>
    </location>
</feature>
<gene>
    <name evidence="9" type="ORF">PFISCL1PPCAC_4499</name>
</gene>
<evidence type="ECO:0000256" key="6">
    <source>
        <dbReference type="PIRSR" id="PIRSR602401-1"/>
    </source>
</evidence>